<feature type="compositionally biased region" description="Polar residues" evidence="1">
    <location>
        <begin position="83"/>
        <end position="97"/>
    </location>
</feature>
<evidence type="ECO:0000313" key="2">
    <source>
        <dbReference type="EMBL" id="KIK23278.1"/>
    </source>
</evidence>
<dbReference type="HOGENOM" id="CLU_769685_0_0_1"/>
<feature type="compositionally biased region" description="Basic and acidic residues" evidence="1">
    <location>
        <begin position="247"/>
        <end position="256"/>
    </location>
</feature>
<evidence type="ECO:0000313" key="3">
    <source>
        <dbReference type="Proteomes" id="UP000054018"/>
    </source>
</evidence>
<reference evidence="2 3" key="1">
    <citation type="submission" date="2014-04" db="EMBL/GenBank/DDBJ databases">
        <authorList>
            <consortium name="DOE Joint Genome Institute"/>
            <person name="Kuo A."/>
            <person name="Kohler A."/>
            <person name="Costa M.D."/>
            <person name="Nagy L.G."/>
            <person name="Floudas D."/>
            <person name="Copeland A."/>
            <person name="Barry K.W."/>
            <person name="Cichocki N."/>
            <person name="Veneault-Fourrey C."/>
            <person name="LaButti K."/>
            <person name="Lindquist E.A."/>
            <person name="Lipzen A."/>
            <person name="Lundell T."/>
            <person name="Morin E."/>
            <person name="Murat C."/>
            <person name="Sun H."/>
            <person name="Tunlid A."/>
            <person name="Henrissat B."/>
            <person name="Grigoriev I.V."/>
            <person name="Hibbett D.S."/>
            <person name="Martin F."/>
            <person name="Nordberg H.P."/>
            <person name="Cantor M.N."/>
            <person name="Hua S.X."/>
        </authorList>
    </citation>
    <scope>NUCLEOTIDE SEQUENCE [LARGE SCALE GENOMIC DNA]</scope>
    <source>
        <strain evidence="2 3">441</strain>
    </source>
</reference>
<feature type="compositionally biased region" description="Polar residues" evidence="1">
    <location>
        <begin position="304"/>
        <end position="325"/>
    </location>
</feature>
<dbReference type="AlphaFoldDB" id="A0A0C9ZUC3"/>
<feature type="region of interest" description="Disordered" evidence="1">
    <location>
        <begin position="80"/>
        <end position="102"/>
    </location>
</feature>
<accession>A0A0C9ZUC3</accession>
<protein>
    <submittedName>
        <fullName evidence="2">Uncharacterized protein</fullName>
    </submittedName>
</protein>
<name>A0A0C9ZUC3_9AGAM</name>
<organism evidence="2 3">
    <name type="scientific">Pisolithus microcarpus 441</name>
    <dbReference type="NCBI Taxonomy" id="765257"/>
    <lineage>
        <taxon>Eukaryota</taxon>
        <taxon>Fungi</taxon>
        <taxon>Dikarya</taxon>
        <taxon>Basidiomycota</taxon>
        <taxon>Agaricomycotina</taxon>
        <taxon>Agaricomycetes</taxon>
        <taxon>Agaricomycetidae</taxon>
        <taxon>Boletales</taxon>
        <taxon>Sclerodermatineae</taxon>
        <taxon>Pisolithaceae</taxon>
        <taxon>Pisolithus</taxon>
    </lineage>
</organism>
<reference evidence="3" key="2">
    <citation type="submission" date="2015-01" db="EMBL/GenBank/DDBJ databases">
        <title>Evolutionary Origins and Diversification of the Mycorrhizal Mutualists.</title>
        <authorList>
            <consortium name="DOE Joint Genome Institute"/>
            <consortium name="Mycorrhizal Genomics Consortium"/>
            <person name="Kohler A."/>
            <person name="Kuo A."/>
            <person name="Nagy L.G."/>
            <person name="Floudas D."/>
            <person name="Copeland A."/>
            <person name="Barry K.W."/>
            <person name="Cichocki N."/>
            <person name="Veneault-Fourrey C."/>
            <person name="LaButti K."/>
            <person name="Lindquist E.A."/>
            <person name="Lipzen A."/>
            <person name="Lundell T."/>
            <person name="Morin E."/>
            <person name="Murat C."/>
            <person name="Riley R."/>
            <person name="Ohm R."/>
            <person name="Sun H."/>
            <person name="Tunlid A."/>
            <person name="Henrissat B."/>
            <person name="Grigoriev I.V."/>
            <person name="Hibbett D.S."/>
            <person name="Martin F."/>
        </authorList>
    </citation>
    <scope>NUCLEOTIDE SEQUENCE [LARGE SCALE GENOMIC DNA]</scope>
    <source>
        <strain evidence="3">441</strain>
    </source>
</reference>
<feature type="region of interest" description="Disordered" evidence="1">
    <location>
        <begin position="194"/>
        <end position="262"/>
    </location>
</feature>
<dbReference type="Proteomes" id="UP000054018">
    <property type="component" value="Unassembled WGS sequence"/>
</dbReference>
<evidence type="ECO:0000256" key="1">
    <source>
        <dbReference type="SAM" id="MobiDB-lite"/>
    </source>
</evidence>
<proteinExistence type="predicted"/>
<feature type="region of interest" description="Disordered" evidence="1">
    <location>
        <begin position="117"/>
        <end position="137"/>
    </location>
</feature>
<sequence>MKAVFMETDGMSSGPVLVSQHEQNGVEPLVHPPSSDEELGFTYHQPSGPAASLEQMREAPIREWTTHSDTLSQSAAALPTIPPRSTQAPVETVSLPSCSGEELGSRPLVQQSTFAASPALHPGTSSQSIAPLHTDTPHVPMQAPVEFAVQPSYYGEQSVFSCLQQPGSAAGPGQVWMPYSDVPSDSTLAQLLASSQAPPRLPSEASAQGELAAGSSTSTWLPEPSGPYPMVDISAPPEQAHPQGFHTPHDRYDQHEYCSSTSPASLSYHDIRFDDTYESHRQSWPQRHPSAHLYPHSPSHPRYPTQSPPCQRQPTHSDPPQSQTVLLDPPELARLGLVGRESGLDQHGVSFIRESGFFDG</sequence>
<dbReference type="EMBL" id="KN833728">
    <property type="protein sequence ID" value="KIK23278.1"/>
    <property type="molecule type" value="Genomic_DNA"/>
</dbReference>
<gene>
    <name evidence="2" type="ORF">PISMIDRAFT_466519</name>
</gene>
<feature type="region of interest" description="Disordered" evidence="1">
    <location>
        <begin position="280"/>
        <end position="326"/>
    </location>
</feature>
<keyword evidence="3" id="KW-1185">Reference proteome</keyword>